<dbReference type="Proteomes" id="UP001418444">
    <property type="component" value="Unassembled WGS sequence"/>
</dbReference>
<name>A0ABP7PMK2_9ACTN</name>
<comment type="caution">
    <text evidence="2">The sequence shown here is derived from an EMBL/GenBank/DDBJ whole genome shotgun (WGS) entry which is preliminary data.</text>
</comment>
<reference evidence="3" key="1">
    <citation type="journal article" date="2019" name="Int. J. Syst. Evol. Microbiol.">
        <title>The Global Catalogue of Microorganisms (GCM) 10K type strain sequencing project: providing services to taxonomists for standard genome sequencing and annotation.</title>
        <authorList>
            <consortium name="The Broad Institute Genomics Platform"/>
            <consortium name="The Broad Institute Genome Sequencing Center for Infectious Disease"/>
            <person name="Wu L."/>
            <person name="Ma J."/>
        </authorList>
    </citation>
    <scope>NUCLEOTIDE SEQUENCE [LARGE SCALE GENOMIC DNA]</scope>
    <source>
        <strain evidence="3">JCM 16923</strain>
    </source>
</reference>
<evidence type="ECO:0000256" key="1">
    <source>
        <dbReference type="SAM" id="Phobius"/>
    </source>
</evidence>
<feature type="transmembrane region" description="Helical" evidence="1">
    <location>
        <begin position="47"/>
        <end position="65"/>
    </location>
</feature>
<feature type="transmembrane region" description="Helical" evidence="1">
    <location>
        <begin position="12"/>
        <end position="35"/>
    </location>
</feature>
<evidence type="ECO:0000313" key="3">
    <source>
        <dbReference type="Proteomes" id="UP001418444"/>
    </source>
</evidence>
<sequence length="163" mass="16328">MPGTLENWSEFNVAMAGASAALAGLVIVAASVNIGKIVQAGSLTARLASAIAALVLALVASAVALVPDVDLLWYGVVILVGTVAAGAFQVHATRMIMRDPLPSHGARIGKSALGFLPIAGYLAAGIALVGDHRSGLPLTAAGCLLAIVSAIAVSWVALVEVLR</sequence>
<feature type="transmembrane region" description="Helical" evidence="1">
    <location>
        <begin position="111"/>
        <end position="130"/>
    </location>
</feature>
<keyword evidence="1" id="KW-0472">Membrane</keyword>
<keyword evidence="1" id="KW-0812">Transmembrane</keyword>
<gene>
    <name evidence="2" type="ORF">GCM10022231_30910</name>
</gene>
<feature type="transmembrane region" description="Helical" evidence="1">
    <location>
        <begin position="136"/>
        <end position="158"/>
    </location>
</feature>
<organism evidence="2 3">
    <name type="scientific">Gordonia caeni</name>
    <dbReference type="NCBI Taxonomy" id="1007097"/>
    <lineage>
        <taxon>Bacteria</taxon>
        <taxon>Bacillati</taxon>
        <taxon>Actinomycetota</taxon>
        <taxon>Actinomycetes</taxon>
        <taxon>Mycobacteriales</taxon>
        <taxon>Gordoniaceae</taxon>
        <taxon>Gordonia</taxon>
    </lineage>
</organism>
<dbReference type="RefSeq" id="WP_344785368.1">
    <property type="nucleotide sequence ID" value="NZ_BAAAZW010000009.1"/>
</dbReference>
<proteinExistence type="predicted"/>
<evidence type="ECO:0000313" key="2">
    <source>
        <dbReference type="EMBL" id="GAA3967709.1"/>
    </source>
</evidence>
<feature type="transmembrane region" description="Helical" evidence="1">
    <location>
        <begin position="71"/>
        <end position="90"/>
    </location>
</feature>
<dbReference type="EMBL" id="BAAAZW010000009">
    <property type="protein sequence ID" value="GAA3967709.1"/>
    <property type="molecule type" value="Genomic_DNA"/>
</dbReference>
<evidence type="ECO:0008006" key="4">
    <source>
        <dbReference type="Google" id="ProtNLM"/>
    </source>
</evidence>
<keyword evidence="1" id="KW-1133">Transmembrane helix</keyword>
<protein>
    <recommendedName>
        <fullName evidence="4">Major facilitator superfamily (MFS) profile domain-containing protein</fullName>
    </recommendedName>
</protein>
<keyword evidence="3" id="KW-1185">Reference proteome</keyword>
<accession>A0ABP7PMK2</accession>